<evidence type="ECO:0000256" key="1">
    <source>
        <dbReference type="SAM" id="MobiDB-lite"/>
    </source>
</evidence>
<evidence type="ECO:0000313" key="3">
    <source>
        <dbReference type="Proteomes" id="UP000654471"/>
    </source>
</evidence>
<sequence length="270" mass="28107">MPLLLGAAEALRRAGHQVHPYAGRLGGLRDEPDVLARRGHREARREVPGQDHLRLHLQIRHVERPAGDRGQEVPRVDAEPLGERQSLTRAADDRQHPGVDDELEAAGGPAGTVLADPVSAAADDVEDPPRALPQLLRTGCQDGQLPFFGGCLGSHHRGVDEPQVVFGGEPGERDERFGSYGAHLEPEGAGGEPRSGPPQGVQDGGSVEQHGEDDIGAVHRLRRGVGDAGPVGGQWLGLGAGAVPGADVQPGAGEIAGHGGTHDPGAEYGD</sequence>
<accession>A0ABQ2UZB9</accession>
<keyword evidence="3" id="KW-1185">Reference proteome</keyword>
<feature type="compositionally biased region" description="Basic and acidic residues" evidence="1">
    <location>
        <begin position="63"/>
        <end position="82"/>
    </location>
</feature>
<gene>
    <name evidence="2" type="ORF">GCM10010211_22540</name>
</gene>
<feature type="compositionally biased region" description="Basic and acidic residues" evidence="1">
    <location>
        <begin position="260"/>
        <end position="270"/>
    </location>
</feature>
<organism evidence="2 3">
    <name type="scientific">Streptomyces albospinus</name>
    <dbReference type="NCBI Taxonomy" id="285515"/>
    <lineage>
        <taxon>Bacteria</taxon>
        <taxon>Bacillati</taxon>
        <taxon>Actinomycetota</taxon>
        <taxon>Actinomycetes</taxon>
        <taxon>Kitasatosporales</taxon>
        <taxon>Streptomycetaceae</taxon>
        <taxon>Streptomyces</taxon>
    </lineage>
</organism>
<protein>
    <submittedName>
        <fullName evidence="2">Uncharacterized protein</fullName>
    </submittedName>
</protein>
<reference evidence="3" key="1">
    <citation type="journal article" date="2019" name="Int. J. Syst. Evol. Microbiol.">
        <title>The Global Catalogue of Microorganisms (GCM) 10K type strain sequencing project: providing services to taxonomists for standard genome sequencing and annotation.</title>
        <authorList>
            <consortium name="The Broad Institute Genomics Platform"/>
            <consortium name="The Broad Institute Genome Sequencing Center for Infectious Disease"/>
            <person name="Wu L."/>
            <person name="Ma J."/>
        </authorList>
    </citation>
    <scope>NUCLEOTIDE SEQUENCE [LARGE SCALE GENOMIC DNA]</scope>
    <source>
        <strain evidence="3">JCM 3399</strain>
    </source>
</reference>
<proteinExistence type="predicted"/>
<feature type="region of interest" description="Disordered" evidence="1">
    <location>
        <begin position="167"/>
        <end position="213"/>
    </location>
</feature>
<dbReference type="Proteomes" id="UP000654471">
    <property type="component" value="Unassembled WGS sequence"/>
</dbReference>
<name>A0ABQ2UZB9_9ACTN</name>
<dbReference type="EMBL" id="BMRP01000006">
    <property type="protein sequence ID" value="GGU57237.1"/>
    <property type="molecule type" value="Genomic_DNA"/>
</dbReference>
<feature type="compositionally biased region" description="Basic and acidic residues" evidence="1">
    <location>
        <begin position="90"/>
        <end position="99"/>
    </location>
</feature>
<feature type="region of interest" description="Disordered" evidence="1">
    <location>
        <begin position="63"/>
        <end position="114"/>
    </location>
</feature>
<comment type="caution">
    <text evidence="2">The sequence shown here is derived from an EMBL/GenBank/DDBJ whole genome shotgun (WGS) entry which is preliminary data.</text>
</comment>
<evidence type="ECO:0000313" key="2">
    <source>
        <dbReference type="EMBL" id="GGU57237.1"/>
    </source>
</evidence>
<feature type="region of interest" description="Disordered" evidence="1">
    <location>
        <begin position="247"/>
        <end position="270"/>
    </location>
</feature>